<reference evidence="1" key="1">
    <citation type="submission" date="2022-04" db="EMBL/GenBank/DDBJ databases">
        <title>Genome of the entomopathogenic fungus Entomophthora muscae.</title>
        <authorList>
            <person name="Elya C."/>
            <person name="Lovett B.R."/>
            <person name="Lee E."/>
            <person name="Macias A.M."/>
            <person name="Hajek A.E."/>
            <person name="De Bivort B.L."/>
            <person name="Kasson M.T."/>
            <person name="De Fine Licht H.H."/>
            <person name="Stajich J.E."/>
        </authorList>
    </citation>
    <scope>NUCLEOTIDE SEQUENCE</scope>
    <source>
        <strain evidence="1">Berkeley</strain>
    </source>
</reference>
<gene>
    <name evidence="1" type="ORF">DSO57_1016532</name>
</gene>
<dbReference type="Proteomes" id="UP001165960">
    <property type="component" value="Unassembled WGS sequence"/>
</dbReference>
<evidence type="ECO:0000313" key="1">
    <source>
        <dbReference type="EMBL" id="KAJ9050202.1"/>
    </source>
</evidence>
<accession>A0ACC2RJH0</accession>
<organism evidence="1 2">
    <name type="scientific">Entomophthora muscae</name>
    <dbReference type="NCBI Taxonomy" id="34485"/>
    <lineage>
        <taxon>Eukaryota</taxon>
        <taxon>Fungi</taxon>
        <taxon>Fungi incertae sedis</taxon>
        <taxon>Zoopagomycota</taxon>
        <taxon>Entomophthoromycotina</taxon>
        <taxon>Entomophthoromycetes</taxon>
        <taxon>Entomophthorales</taxon>
        <taxon>Entomophthoraceae</taxon>
        <taxon>Entomophthora</taxon>
    </lineage>
</organism>
<evidence type="ECO:0000313" key="2">
    <source>
        <dbReference type="Proteomes" id="UP001165960"/>
    </source>
</evidence>
<protein>
    <submittedName>
        <fullName evidence="1">Uncharacterized protein</fullName>
    </submittedName>
</protein>
<name>A0ACC2RJH0_9FUNG</name>
<comment type="caution">
    <text evidence="1">The sequence shown here is derived from an EMBL/GenBank/DDBJ whole genome shotgun (WGS) entry which is preliminary data.</text>
</comment>
<dbReference type="EMBL" id="QTSX02007167">
    <property type="protein sequence ID" value="KAJ9050202.1"/>
    <property type="molecule type" value="Genomic_DNA"/>
</dbReference>
<keyword evidence="2" id="KW-1185">Reference proteome</keyword>
<sequence length="202" mass="23244">MNSTHLADRVDADDSDALDQLFEELESEDLDRYREQRLDEMKRQAAELRVMKDTNHGTYLEVEEKDVLGITTNTPYAIVHFFHPGFERCKIMDGHLEKLAQKHFRVRFVKANAELCPFLVTKLKIKVLPFVIAFVKGVVVERLVGFEQLGNIDDFKISRLENILYNSGVIRDPKLSLITSNNNQEGARKIRSNTKAYGSDEE</sequence>
<proteinExistence type="predicted"/>